<reference evidence="11 12" key="1">
    <citation type="journal article" date="2015" name="Genome Biol.">
        <title>Comparative genomics of Steinernema reveals deeply conserved gene regulatory networks.</title>
        <authorList>
            <person name="Dillman A.R."/>
            <person name="Macchietto M."/>
            <person name="Porter C.F."/>
            <person name="Rogers A."/>
            <person name="Williams B."/>
            <person name="Antoshechkin I."/>
            <person name="Lee M.M."/>
            <person name="Goodwin Z."/>
            <person name="Lu X."/>
            <person name="Lewis E.E."/>
            <person name="Goodrich-Blair H."/>
            <person name="Stock S.P."/>
            <person name="Adams B.J."/>
            <person name="Sternberg P.W."/>
            <person name="Mortazavi A."/>
        </authorList>
    </citation>
    <scope>NUCLEOTIDE SEQUENCE [LARGE SCALE GENOMIC DNA]</scope>
    <source>
        <strain evidence="11 12">ALL</strain>
    </source>
</reference>
<evidence type="ECO:0000256" key="1">
    <source>
        <dbReference type="ARBA" id="ARBA00001947"/>
    </source>
</evidence>
<dbReference type="Pfam" id="PF11838">
    <property type="entry name" value="ERAP1_C"/>
    <property type="match status" value="1"/>
</dbReference>
<reference evidence="11 12" key="2">
    <citation type="journal article" date="2019" name="G3 (Bethesda)">
        <title>Hybrid Assembly of the Genome of the Entomopathogenic Nematode Steinernema carpocapsae Identifies the X-Chromosome.</title>
        <authorList>
            <person name="Serra L."/>
            <person name="Macchietto M."/>
            <person name="Macias-Munoz A."/>
            <person name="McGill C.J."/>
            <person name="Rodriguez I.M."/>
            <person name="Rodriguez B."/>
            <person name="Murad R."/>
            <person name="Mortazavi A."/>
        </authorList>
    </citation>
    <scope>NUCLEOTIDE SEQUENCE [LARGE SCALE GENOMIC DNA]</scope>
    <source>
        <strain evidence="11 12">ALL</strain>
    </source>
</reference>
<dbReference type="GO" id="GO:0005615">
    <property type="term" value="C:extracellular space"/>
    <property type="evidence" value="ECO:0007669"/>
    <property type="project" value="TreeGrafter"/>
</dbReference>
<comment type="cofactor">
    <cofactor evidence="1">
        <name>Zn(2+)</name>
        <dbReference type="ChEBI" id="CHEBI:29105"/>
    </cofactor>
</comment>
<dbReference type="InterPro" id="IPR024571">
    <property type="entry name" value="ERAP1-like_C_dom"/>
</dbReference>
<evidence type="ECO:0000313" key="12">
    <source>
        <dbReference type="Proteomes" id="UP000298663"/>
    </source>
</evidence>
<dbReference type="AlphaFoldDB" id="A0A4U5LRD0"/>
<keyword evidence="7" id="KW-0862">Zinc</keyword>
<keyword evidence="4" id="KW-0645">Protease</keyword>
<dbReference type="InterPro" id="IPR014782">
    <property type="entry name" value="Peptidase_M1_dom"/>
</dbReference>
<name>A0A4U5LRD0_STECR</name>
<evidence type="ECO:0000256" key="6">
    <source>
        <dbReference type="ARBA" id="ARBA00022801"/>
    </source>
</evidence>
<dbReference type="InterPro" id="IPR001930">
    <property type="entry name" value="Peptidase_M1"/>
</dbReference>
<keyword evidence="3" id="KW-0031">Aminopeptidase</keyword>
<evidence type="ECO:0000313" key="11">
    <source>
        <dbReference type="EMBL" id="TKR58541.1"/>
    </source>
</evidence>
<keyword evidence="12" id="KW-1185">Reference proteome</keyword>
<keyword evidence="8" id="KW-0482">Metalloprotease</keyword>
<dbReference type="PRINTS" id="PR00756">
    <property type="entry name" value="ALADIPTASE"/>
</dbReference>
<evidence type="ECO:0008006" key="13">
    <source>
        <dbReference type="Google" id="ProtNLM"/>
    </source>
</evidence>
<accession>A0A4U5LRD0</accession>
<dbReference type="GO" id="GO:0005737">
    <property type="term" value="C:cytoplasm"/>
    <property type="evidence" value="ECO:0007669"/>
    <property type="project" value="TreeGrafter"/>
</dbReference>
<dbReference type="SUPFAM" id="SSF55486">
    <property type="entry name" value="Metalloproteases ('zincins'), catalytic domain"/>
    <property type="match status" value="1"/>
</dbReference>
<dbReference type="Gene3D" id="1.10.390.10">
    <property type="entry name" value="Neutral Protease Domain 2"/>
    <property type="match status" value="1"/>
</dbReference>
<dbReference type="GO" id="GO:0006508">
    <property type="term" value="P:proteolysis"/>
    <property type="evidence" value="ECO:0007669"/>
    <property type="project" value="UniProtKB-KW"/>
</dbReference>
<feature type="domain" description="ERAP1-like C-terminal" evidence="10">
    <location>
        <begin position="294"/>
        <end position="375"/>
    </location>
</feature>
<comment type="caution">
    <text evidence="11">The sequence shown here is derived from an EMBL/GenBank/DDBJ whole genome shotgun (WGS) entry which is preliminary data.</text>
</comment>
<dbReference type="Gene3D" id="2.60.40.1910">
    <property type="match status" value="1"/>
</dbReference>
<sequence>MPHQVPKIDFVGVSTYYSAVEHWGLVLFAEWAVFVNETDQKGLRHSWNVYDHEIAHFFFGNLVSIKWWNYYWIKEGMANHINHMFSDLYNPKLHLSDHWLADLNLKFKAKEVKYDAAVVQPQKVPYDIHSWFNDSYSMIYEKSTALIRMLHHYLLKKNPQKDLFVKALKVFLKRHQFGVVDDKDFWKVFSDVSGEDIEAMMTGWVTQKGFPIVEVKLTEDKEIRKLNLTQKRFLVDKESDPDHTLWDIPIEFYHWNANCTKACKEKPQNSRLKNSTMTIPVVKNVKNALSSFPIFNSNQYGYYIVKYDKNLFSKIVRVFPNLDVKDKIMILSDTSYLVQAGEYNTHQFLDLLSNCVKETDDLVLDVITKTVKTVQKWLIQ</sequence>
<keyword evidence="6" id="KW-0378">Hydrolase</keyword>
<dbReference type="GO" id="GO:0016020">
    <property type="term" value="C:membrane"/>
    <property type="evidence" value="ECO:0007669"/>
    <property type="project" value="TreeGrafter"/>
</dbReference>
<evidence type="ECO:0000256" key="5">
    <source>
        <dbReference type="ARBA" id="ARBA00022723"/>
    </source>
</evidence>
<evidence type="ECO:0000259" key="10">
    <source>
        <dbReference type="Pfam" id="PF11838"/>
    </source>
</evidence>
<dbReference type="InterPro" id="IPR027268">
    <property type="entry name" value="Peptidase_M4/M1_CTD_sf"/>
</dbReference>
<dbReference type="GO" id="GO:0042277">
    <property type="term" value="F:peptide binding"/>
    <property type="evidence" value="ECO:0007669"/>
    <property type="project" value="TreeGrafter"/>
</dbReference>
<gene>
    <name evidence="11" type="ORF">L596_029970</name>
</gene>
<dbReference type="PANTHER" id="PTHR11533:SF174">
    <property type="entry name" value="PUROMYCIN-SENSITIVE AMINOPEPTIDASE-RELATED"/>
    <property type="match status" value="1"/>
</dbReference>
<dbReference type="PANTHER" id="PTHR11533">
    <property type="entry name" value="PROTEASE M1 ZINC METALLOPROTEASE"/>
    <property type="match status" value="1"/>
</dbReference>
<dbReference type="STRING" id="34508.A0A4U5LRD0"/>
<evidence type="ECO:0000256" key="3">
    <source>
        <dbReference type="ARBA" id="ARBA00022438"/>
    </source>
</evidence>
<evidence type="ECO:0000256" key="4">
    <source>
        <dbReference type="ARBA" id="ARBA00022670"/>
    </source>
</evidence>
<evidence type="ECO:0000256" key="2">
    <source>
        <dbReference type="ARBA" id="ARBA00010136"/>
    </source>
</evidence>
<dbReference type="Proteomes" id="UP000298663">
    <property type="component" value="Unassembled WGS sequence"/>
</dbReference>
<feature type="domain" description="Peptidase M1 membrane alanine aminopeptidase" evidence="9">
    <location>
        <begin position="2"/>
        <end position="204"/>
    </location>
</feature>
<evidence type="ECO:0000256" key="8">
    <source>
        <dbReference type="ARBA" id="ARBA00023049"/>
    </source>
</evidence>
<keyword evidence="5" id="KW-0479">Metal-binding</keyword>
<dbReference type="OrthoDB" id="510539at2759"/>
<dbReference type="GO" id="GO:0043171">
    <property type="term" value="P:peptide catabolic process"/>
    <property type="evidence" value="ECO:0007669"/>
    <property type="project" value="TreeGrafter"/>
</dbReference>
<comment type="similarity">
    <text evidence="2">Belongs to the peptidase M1 family.</text>
</comment>
<proteinExistence type="inferred from homology"/>
<dbReference type="EMBL" id="AZBU02000013">
    <property type="protein sequence ID" value="TKR58541.1"/>
    <property type="molecule type" value="Genomic_DNA"/>
</dbReference>
<dbReference type="Pfam" id="PF01433">
    <property type="entry name" value="Peptidase_M1"/>
    <property type="match status" value="1"/>
</dbReference>
<dbReference type="GO" id="GO:0008270">
    <property type="term" value="F:zinc ion binding"/>
    <property type="evidence" value="ECO:0007669"/>
    <property type="project" value="InterPro"/>
</dbReference>
<dbReference type="Gene3D" id="1.25.50.20">
    <property type="match status" value="1"/>
</dbReference>
<evidence type="ECO:0000256" key="7">
    <source>
        <dbReference type="ARBA" id="ARBA00022833"/>
    </source>
</evidence>
<evidence type="ECO:0000259" key="9">
    <source>
        <dbReference type="Pfam" id="PF01433"/>
    </source>
</evidence>
<protein>
    <recommendedName>
        <fullName evidence="13">Peptidase M1 membrane alanine aminopeptidase domain-containing protein</fullName>
    </recommendedName>
</protein>
<dbReference type="GO" id="GO:0070006">
    <property type="term" value="F:metalloaminopeptidase activity"/>
    <property type="evidence" value="ECO:0007669"/>
    <property type="project" value="TreeGrafter"/>
</dbReference>
<organism evidence="11 12">
    <name type="scientific">Steinernema carpocapsae</name>
    <name type="common">Entomopathogenic nematode</name>
    <dbReference type="NCBI Taxonomy" id="34508"/>
    <lineage>
        <taxon>Eukaryota</taxon>
        <taxon>Metazoa</taxon>
        <taxon>Ecdysozoa</taxon>
        <taxon>Nematoda</taxon>
        <taxon>Chromadorea</taxon>
        <taxon>Rhabditida</taxon>
        <taxon>Tylenchina</taxon>
        <taxon>Panagrolaimomorpha</taxon>
        <taxon>Strongyloidoidea</taxon>
        <taxon>Steinernematidae</taxon>
        <taxon>Steinernema</taxon>
    </lineage>
</organism>
<dbReference type="InterPro" id="IPR050344">
    <property type="entry name" value="Peptidase_M1_aminopeptidases"/>
</dbReference>